<evidence type="ECO:0000256" key="5">
    <source>
        <dbReference type="ARBA" id="ARBA00022741"/>
    </source>
</evidence>
<evidence type="ECO:0000313" key="10">
    <source>
        <dbReference type="EMBL" id="KYZ76889.1"/>
    </source>
</evidence>
<dbReference type="InterPro" id="IPR015856">
    <property type="entry name" value="ABC_transpr_CbiO/EcfA_su"/>
</dbReference>
<dbReference type="InterPro" id="IPR003593">
    <property type="entry name" value="AAA+_ATPase"/>
</dbReference>
<keyword evidence="5" id="KW-0547">Nucleotide-binding</keyword>
<dbReference type="PANTHER" id="PTHR43553">
    <property type="entry name" value="HEAVY METAL TRANSPORTER"/>
    <property type="match status" value="1"/>
</dbReference>
<dbReference type="RefSeq" id="WP_066240448.1">
    <property type="nucleotide sequence ID" value="NZ_LSGP01000016.1"/>
</dbReference>
<dbReference type="SMART" id="SM00382">
    <property type="entry name" value="AAA"/>
    <property type="match status" value="1"/>
</dbReference>
<evidence type="ECO:0000256" key="7">
    <source>
        <dbReference type="ARBA" id="ARBA00022967"/>
    </source>
</evidence>
<evidence type="ECO:0000259" key="9">
    <source>
        <dbReference type="PROSITE" id="PS50893"/>
    </source>
</evidence>
<organism evidence="10 11">
    <name type="scientific">Anaerosporomusa subterranea</name>
    <dbReference type="NCBI Taxonomy" id="1794912"/>
    <lineage>
        <taxon>Bacteria</taxon>
        <taxon>Bacillati</taxon>
        <taxon>Bacillota</taxon>
        <taxon>Negativicutes</taxon>
        <taxon>Acetonemataceae</taxon>
        <taxon>Anaerosporomusa</taxon>
    </lineage>
</organism>
<dbReference type="InterPro" id="IPR017871">
    <property type="entry name" value="ABC_transporter-like_CS"/>
</dbReference>
<dbReference type="InterPro" id="IPR050095">
    <property type="entry name" value="ECF_ABC_transporter_ATP-bd"/>
</dbReference>
<keyword evidence="4" id="KW-1003">Cell membrane</keyword>
<sequence length="288" mass="30803">MKPVISFSDFSFSYHGRTQALNNINLEIPAGSFTAVAGLSSTGKTTLCLAVSGLVPHYFGGAVGGSVTVNGMNTLHTEVGQLAEVVGTVLEDYECQLVTMTVEEEVAFGLENRGVRREEIVVAVSETLRMVGLPGLEKREVSSLSGGQKQRLAIAAALASKPAVLVLDEPTSALDPEGAEELYALLGRLNRETGLTMMIVEHDLSRILPYADRLVVLEAGRLAAAGKTEEVLAQLVKGNSASLSPTLWTLKHLLESKSDAVFAPWLSNEQAIDQLRVFLRQEGAEKIA</sequence>
<dbReference type="GO" id="GO:0016887">
    <property type="term" value="F:ATP hydrolysis activity"/>
    <property type="evidence" value="ECO:0007669"/>
    <property type="project" value="InterPro"/>
</dbReference>
<accession>A0A154BSJ8</accession>
<evidence type="ECO:0000313" key="11">
    <source>
        <dbReference type="Proteomes" id="UP000076268"/>
    </source>
</evidence>
<dbReference type="EMBL" id="LSGP01000016">
    <property type="protein sequence ID" value="KYZ76889.1"/>
    <property type="molecule type" value="Genomic_DNA"/>
</dbReference>
<dbReference type="STRING" id="1794912.AXX12_18465"/>
<dbReference type="InterPro" id="IPR027417">
    <property type="entry name" value="P-loop_NTPase"/>
</dbReference>
<dbReference type="Proteomes" id="UP000076268">
    <property type="component" value="Unassembled WGS sequence"/>
</dbReference>
<evidence type="ECO:0000256" key="4">
    <source>
        <dbReference type="ARBA" id="ARBA00022475"/>
    </source>
</evidence>
<comment type="caution">
    <text evidence="10">The sequence shown here is derived from an EMBL/GenBank/DDBJ whole genome shotgun (WGS) entry which is preliminary data.</text>
</comment>
<evidence type="ECO:0000256" key="8">
    <source>
        <dbReference type="ARBA" id="ARBA00023136"/>
    </source>
</evidence>
<dbReference type="GO" id="GO:0043190">
    <property type="term" value="C:ATP-binding cassette (ABC) transporter complex"/>
    <property type="evidence" value="ECO:0007669"/>
    <property type="project" value="TreeGrafter"/>
</dbReference>
<gene>
    <name evidence="10" type="ORF">AXX12_18465</name>
</gene>
<evidence type="ECO:0000256" key="3">
    <source>
        <dbReference type="ARBA" id="ARBA00022448"/>
    </source>
</evidence>
<comment type="similarity">
    <text evidence="2">Belongs to the ABC transporter superfamily.</text>
</comment>
<name>A0A154BSJ8_ANASB</name>
<evidence type="ECO:0000256" key="1">
    <source>
        <dbReference type="ARBA" id="ARBA00004202"/>
    </source>
</evidence>
<evidence type="ECO:0000256" key="2">
    <source>
        <dbReference type="ARBA" id="ARBA00005417"/>
    </source>
</evidence>
<keyword evidence="8" id="KW-0472">Membrane</keyword>
<keyword evidence="7" id="KW-1278">Translocase</keyword>
<keyword evidence="3" id="KW-0813">Transport</keyword>
<evidence type="ECO:0000256" key="6">
    <source>
        <dbReference type="ARBA" id="ARBA00022840"/>
    </source>
</evidence>
<dbReference type="SUPFAM" id="SSF52540">
    <property type="entry name" value="P-loop containing nucleoside triphosphate hydrolases"/>
    <property type="match status" value="1"/>
</dbReference>
<dbReference type="Pfam" id="PF00005">
    <property type="entry name" value="ABC_tran"/>
    <property type="match status" value="1"/>
</dbReference>
<keyword evidence="11" id="KW-1185">Reference proteome</keyword>
<comment type="subcellular location">
    <subcellularLocation>
        <location evidence="1">Cell membrane</location>
        <topology evidence="1">Peripheral membrane protein</topology>
    </subcellularLocation>
</comment>
<dbReference type="OrthoDB" id="197875at2"/>
<protein>
    <submittedName>
        <fullName evidence="10">ABC transporter</fullName>
    </submittedName>
</protein>
<dbReference type="InterPro" id="IPR003439">
    <property type="entry name" value="ABC_transporter-like_ATP-bd"/>
</dbReference>
<dbReference type="AlphaFoldDB" id="A0A154BSJ8"/>
<dbReference type="PROSITE" id="PS50893">
    <property type="entry name" value="ABC_TRANSPORTER_2"/>
    <property type="match status" value="1"/>
</dbReference>
<feature type="domain" description="ABC transporter" evidence="9">
    <location>
        <begin position="5"/>
        <end position="244"/>
    </location>
</feature>
<reference evidence="10 11" key="1">
    <citation type="submission" date="2016-02" db="EMBL/GenBank/DDBJ databases">
        <title>Anaerosporomusa subterraneum gen. nov., sp. nov., a spore-forming obligate anaerobe isolated from saprolite.</title>
        <authorList>
            <person name="Choi J.K."/>
            <person name="Shah M."/>
            <person name="Yee N."/>
        </authorList>
    </citation>
    <scope>NUCLEOTIDE SEQUENCE [LARGE SCALE GENOMIC DNA]</scope>
    <source>
        <strain evidence="10 11">RU4</strain>
    </source>
</reference>
<keyword evidence="6" id="KW-0067">ATP-binding</keyword>
<proteinExistence type="inferred from homology"/>
<dbReference type="GO" id="GO:0042626">
    <property type="term" value="F:ATPase-coupled transmembrane transporter activity"/>
    <property type="evidence" value="ECO:0007669"/>
    <property type="project" value="TreeGrafter"/>
</dbReference>
<dbReference type="GO" id="GO:0005524">
    <property type="term" value="F:ATP binding"/>
    <property type="evidence" value="ECO:0007669"/>
    <property type="project" value="UniProtKB-KW"/>
</dbReference>
<dbReference type="CDD" id="cd03225">
    <property type="entry name" value="ABC_cobalt_CbiO_domain1"/>
    <property type="match status" value="1"/>
</dbReference>
<dbReference type="PANTHER" id="PTHR43553:SF21">
    <property type="entry name" value="ABC TRANSPORTER ATP-BINDING PROTEIN MA_1418-RELATED"/>
    <property type="match status" value="1"/>
</dbReference>
<dbReference type="PROSITE" id="PS00211">
    <property type="entry name" value="ABC_TRANSPORTER_1"/>
    <property type="match status" value="1"/>
</dbReference>
<dbReference type="Gene3D" id="3.40.50.300">
    <property type="entry name" value="P-loop containing nucleotide triphosphate hydrolases"/>
    <property type="match status" value="1"/>
</dbReference>